<dbReference type="Proteomes" id="UP000216207">
    <property type="component" value="Unassembled WGS sequence"/>
</dbReference>
<dbReference type="PANTHER" id="PTHR13778:SF47">
    <property type="entry name" value="LIPOPOLYSACCHARIDE 1,3-GALACTOSYLTRANSFERASE"/>
    <property type="match status" value="1"/>
</dbReference>
<dbReference type="EMBL" id="NPCC01000023">
    <property type="protein sequence ID" value="PAE88087.1"/>
    <property type="molecule type" value="Genomic_DNA"/>
</dbReference>
<dbReference type="SUPFAM" id="SSF53448">
    <property type="entry name" value="Nucleotide-diphospho-sugar transferases"/>
    <property type="match status" value="1"/>
</dbReference>
<reference evidence="4 5" key="1">
    <citation type="submission" date="2017-07" db="EMBL/GenBank/DDBJ databases">
        <title>Isolation and whole genome analysis of endospore-forming bacteria from heroin.</title>
        <authorList>
            <person name="Kalinowski J."/>
            <person name="Ahrens B."/>
            <person name="Al-Dilaimi A."/>
            <person name="Winkler A."/>
            <person name="Wibberg D."/>
            <person name="Schleenbecker U."/>
            <person name="Ruckert C."/>
            <person name="Wolfel R."/>
            <person name="Grass G."/>
        </authorList>
    </citation>
    <scope>NUCLEOTIDE SEQUENCE [LARGE SCALE GENOMIC DNA]</scope>
    <source>
        <strain evidence="4 5">7539</strain>
    </source>
</reference>
<evidence type="ECO:0000256" key="3">
    <source>
        <dbReference type="ARBA" id="ARBA00022723"/>
    </source>
</evidence>
<evidence type="ECO:0000256" key="1">
    <source>
        <dbReference type="ARBA" id="ARBA00022676"/>
    </source>
</evidence>
<dbReference type="CDD" id="cd04194">
    <property type="entry name" value="GT8_A4GalT_like"/>
    <property type="match status" value="1"/>
</dbReference>
<dbReference type="InterPro" id="IPR050748">
    <property type="entry name" value="Glycosyltrans_8_dom-fam"/>
</dbReference>
<dbReference type="GO" id="GO:0016757">
    <property type="term" value="F:glycosyltransferase activity"/>
    <property type="evidence" value="ECO:0007669"/>
    <property type="project" value="UniProtKB-KW"/>
</dbReference>
<dbReference type="AlphaFoldDB" id="A0A268NX23"/>
<dbReference type="InterPro" id="IPR002495">
    <property type="entry name" value="Glyco_trans_8"/>
</dbReference>
<dbReference type="OMA" id="TVFLHFC"/>
<accession>A0A268NX23</accession>
<evidence type="ECO:0000256" key="2">
    <source>
        <dbReference type="ARBA" id="ARBA00022679"/>
    </source>
</evidence>
<name>A0A268NX23_SHOCL</name>
<dbReference type="PANTHER" id="PTHR13778">
    <property type="entry name" value="GLYCOSYLTRANSFERASE 8 DOMAIN-CONTAINING PROTEIN"/>
    <property type="match status" value="1"/>
</dbReference>
<evidence type="ECO:0000313" key="4">
    <source>
        <dbReference type="EMBL" id="PAE88087.1"/>
    </source>
</evidence>
<dbReference type="Gene3D" id="3.90.550.10">
    <property type="entry name" value="Spore Coat Polysaccharide Biosynthesis Protein SpsA, Chain A"/>
    <property type="match status" value="1"/>
</dbReference>
<dbReference type="Pfam" id="PF01501">
    <property type="entry name" value="Glyco_transf_8"/>
    <property type="match status" value="1"/>
</dbReference>
<dbReference type="InterPro" id="IPR029044">
    <property type="entry name" value="Nucleotide-diphossugar_trans"/>
</dbReference>
<proteinExistence type="predicted"/>
<keyword evidence="2 4" id="KW-0808">Transferase</keyword>
<dbReference type="RefSeq" id="WP_011246281.1">
    <property type="nucleotide sequence ID" value="NZ_BOQS01000022.1"/>
</dbReference>
<gene>
    <name evidence="4" type="ORF">CHH72_14660</name>
</gene>
<keyword evidence="3" id="KW-0479">Metal-binding</keyword>
<organism evidence="4 5">
    <name type="scientific">Shouchella clausii</name>
    <name type="common">Alkalihalobacillus clausii</name>
    <dbReference type="NCBI Taxonomy" id="79880"/>
    <lineage>
        <taxon>Bacteria</taxon>
        <taxon>Bacillati</taxon>
        <taxon>Bacillota</taxon>
        <taxon>Bacilli</taxon>
        <taxon>Bacillales</taxon>
        <taxon>Bacillaceae</taxon>
        <taxon>Shouchella</taxon>
    </lineage>
</organism>
<dbReference type="GO" id="GO:0046872">
    <property type="term" value="F:metal ion binding"/>
    <property type="evidence" value="ECO:0007669"/>
    <property type="project" value="UniProtKB-KW"/>
</dbReference>
<keyword evidence="1" id="KW-0328">Glycosyltransferase</keyword>
<evidence type="ECO:0000313" key="5">
    <source>
        <dbReference type="Proteomes" id="UP000216207"/>
    </source>
</evidence>
<protein>
    <submittedName>
        <fullName evidence="4">Glycosyltransferase family 8 protein</fullName>
    </submittedName>
</protein>
<sequence>MNILVTLNAHYLKPLQVMLTSLFMNNAHEDFTIYLIHSSIPEKQLQLLEQFVCHQGHSLVIVETDKTLFANAPVVKHYSSEMYYRLLAYRFLPTELDRILYLDPDILVLNPIRPLYEANIDSYLYAAAQHSFINIQEINKFRLNAYEMDAYYNSGVLLMNLAKQRETMDINDIFAYVETYRNRLVLPDQDVLNALYSPQIKNVDERLYNYDARYYRYYKLKSGGRFDIDAVLQQTVILHFCGKKKPWHKNYNGKFHSLYKHYEKQAFLNKSLGF</sequence>
<comment type="caution">
    <text evidence="4">The sequence shown here is derived from an EMBL/GenBank/DDBJ whole genome shotgun (WGS) entry which is preliminary data.</text>
</comment>